<keyword evidence="3" id="KW-1185">Reference proteome</keyword>
<dbReference type="EMBL" id="JBBNAG010000008">
    <property type="protein sequence ID" value="KAK9112000.1"/>
    <property type="molecule type" value="Genomic_DNA"/>
</dbReference>
<gene>
    <name evidence="2" type="ORF">Scep_019519</name>
</gene>
<proteinExistence type="predicted"/>
<reference evidence="2 3" key="1">
    <citation type="submission" date="2024-01" db="EMBL/GenBank/DDBJ databases">
        <title>Genome assemblies of Stephania.</title>
        <authorList>
            <person name="Yang L."/>
        </authorList>
    </citation>
    <scope>NUCLEOTIDE SEQUENCE [LARGE SCALE GENOMIC DNA]</scope>
    <source>
        <strain evidence="2">JXDWG</strain>
        <tissue evidence="2">Leaf</tissue>
    </source>
</reference>
<feature type="region of interest" description="Disordered" evidence="1">
    <location>
        <begin position="23"/>
        <end position="49"/>
    </location>
</feature>
<accession>A0AAP0NNE1</accession>
<evidence type="ECO:0000313" key="2">
    <source>
        <dbReference type="EMBL" id="KAK9112000.1"/>
    </source>
</evidence>
<protein>
    <submittedName>
        <fullName evidence="2">Uncharacterized protein</fullName>
    </submittedName>
</protein>
<organism evidence="2 3">
    <name type="scientific">Stephania cephalantha</name>
    <dbReference type="NCBI Taxonomy" id="152367"/>
    <lineage>
        <taxon>Eukaryota</taxon>
        <taxon>Viridiplantae</taxon>
        <taxon>Streptophyta</taxon>
        <taxon>Embryophyta</taxon>
        <taxon>Tracheophyta</taxon>
        <taxon>Spermatophyta</taxon>
        <taxon>Magnoliopsida</taxon>
        <taxon>Ranunculales</taxon>
        <taxon>Menispermaceae</taxon>
        <taxon>Menispermoideae</taxon>
        <taxon>Cissampelideae</taxon>
        <taxon>Stephania</taxon>
    </lineage>
</organism>
<dbReference type="Proteomes" id="UP001419268">
    <property type="component" value="Unassembled WGS sequence"/>
</dbReference>
<sequence>MLIDETELYLSVVKRDDKGRTYGLGWTPSGSRRRHGGTRAGAGVGSFQPISAHDEPIELLRRDITEMQKNLLRVYPG</sequence>
<name>A0AAP0NNE1_9MAGN</name>
<dbReference type="AlphaFoldDB" id="A0AAP0NNE1"/>
<evidence type="ECO:0000256" key="1">
    <source>
        <dbReference type="SAM" id="MobiDB-lite"/>
    </source>
</evidence>
<evidence type="ECO:0000313" key="3">
    <source>
        <dbReference type="Proteomes" id="UP001419268"/>
    </source>
</evidence>
<comment type="caution">
    <text evidence="2">The sequence shown here is derived from an EMBL/GenBank/DDBJ whole genome shotgun (WGS) entry which is preliminary data.</text>
</comment>